<sequence>MSKVKSSTSTHVRVIGIPPHAGDEIYDEIVHRLSKLGGATIHKNKTLYYVDAHFNSSDMAQLAVEQFSAVNIPSGENLQCKMVETDNEREKKRQLQAVYSAVKSLRPDQQDAIVLTFRHFIGAHPEDAEALLLAYPAALLGLKMLVTDVADIRAEG</sequence>
<evidence type="ECO:0000313" key="1">
    <source>
        <dbReference type="EMBL" id="KWX11732.1"/>
    </source>
</evidence>
<protein>
    <recommendedName>
        <fullName evidence="3">RRM domain-containing protein</fullName>
    </recommendedName>
</protein>
<accession>A0A132NPP1</accession>
<organism evidence="1 2">
    <name type="scientific">Giardia duodenalis assemblage B</name>
    <dbReference type="NCBI Taxonomy" id="1394984"/>
    <lineage>
        <taxon>Eukaryota</taxon>
        <taxon>Metamonada</taxon>
        <taxon>Diplomonadida</taxon>
        <taxon>Hexamitidae</taxon>
        <taxon>Giardiinae</taxon>
        <taxon>Giardia</taxon>
    </lineage>
</organism>
<dbReference type="AlphaFoldDB" id="A0A132NPP1"/>
<dbReference type="VEuPathDB" id="GiardiaDB:QR46_4291"/>
<evidence type="ECO:0008006" key="3">
    <source>
        <dbReference type="Google" id="ProtNLM"/>
    </source>
</evidence>
<proteinExistence type="predicted"/>
<evidence type="ECO:0000313" key="2">
    <source>
        <dbReference type="Proteomes" id="UP000070089"/>
    </source>
</evidence>
<dbReference type="OrthoDB" id="10252797at2759"/>
<dbReference type="Proteomes" id="UP000070089">
    <property type="component" value="Unassembled WGS sequence"/>
</dbReference>
<reference evidence="1 2" key="1">
    <citation type="journal article" date="2015" name="Mol. Biochem. Parasitol.">
        <title>Identification of polymorphic genes for use in assemblage B genotyping assays through comparative genomics of multiple assemblage B Giardia duodenalis isolates.</title>
        <authorList>
            <person name="Wielinga C."/>
            <person name="Thompson R.C."/>
            <person name="Monis P."/>
            <person name="Ryan U."/>
        </authorList>
    </citation>
    <scope>NUCLEOTIDE SEQUENCE [LARGE SCALE GENOMIC DNA]</scope>
    <source>
        <strain evidence="1 2">BAH15c1</strain>
    </source>
</reference>
<gene>
    <name evidence="1" type="ORF">QR46_4291</name>
</gene>
<name>A0A132NPP1_GIAIN</name>
<comment type="caution">
    <text evidence="1">The sequence shown here is derived from an EMBL/GenBank/DDBJ whole genome shotgun (WGS) entry which is preliminary data.</text>
</comment>
<dbReference type="EMBL" id="JXTI01000159">
    <property type="protein sequence ID" value="KWX11732.1"/>
    <property type="molecule type" value="Genomic_DNA"/>
</dbReference>